<proteinExistence type="inferred from homology"/>
<accession>A0A511XML7</accession>
<feature type="transmembrane region" description="Helical" evidence="6">
    <location>
        <begin position="235"/>
        <end position="264"/>
    </location>
</feature>
<evidence type="ECO:0000256" key="6">
    <source>
        <dbReference type="SAM" id="Phobius"/>
    </source>
</evidence>
<keyword evidence="3 6" id="KW-0812">Transmembrane</keyword>
<feature type="transmembrane region" description="Helical" evidence="6">
    <location>
        <begin position="271"/>
        <end position="289"/>
    </location>
</feature>
<dbReference type="GO" id="GO:0016020">
    <property type="term" value="C:membrane"/>
    <property type="evidence" value="ECO:0007669"/>
    <property type="project" value="UniProtKB-SubCell"/>
</dbReference>
<keyword evidence="5 6" id="KW-0472">Membrane</keyword>
<evidence type="ECO:0000313" key="7">
    <source>
        <dbReference type="EMBL" id="GEN64184.1"/>
    </source>
</evidence>
<evidence type="ECO:0000256" key="4">
    <source>
        <dbReference type="ARBA" id="ARBA00022989"/>
    </source>
</evidence>
<keyword evidence="4 6" id="KW-1133">Transmembrane helix</keyword>
<feature type="transmembrane region" description="Helical" evidence="6">
    <location>
        <begin position="301"/>
        <end position="330"/>
    </location>
</feature>
<feature type="transmembrane region" description="Helical" evidence="6">
    <location>
        <begin position="158"/>
        <end position="185"/>
    </location>
</feature>
<feature type="transmembrane region" description="Helical" evidence="6">
    <location>
        <begin position="6"/>
        <end position="39"/>
    </location>
</feature>
<keyword evidence="8" id="KW-1185">Reference proteome</keyword>
<dbReference type="PANTHER" id="PTHR21716:SF4">
    <property type="entry name" value="TRANSMEMBRANE PROTEIN 245"/>
    <property type="match status" value="1"/>
</dbReference>
<evidence type="ECO:0000313" key="8">
    <source>
        <dbReference type="Proteomes" id="UP000321746"/>
    </source>
</evidence>
<name>A0A511XML7_9PROT</name>
<dbReference type="Pfam" id="PF01594">
    <property type="entry name" value="AI-2E_transport"/>
    <property type="match status" value="1"/>
</dbReference>
<evidence type="ECO:0000256" key="5">
    <source>
        <dbReference type="ARBA" id="ARBA00023136"/>
    </source>
</evidence>
<dbReference type="InterPro" id="IPR002549">
    <property type="entry name" value="AI-2E-like"/>
</dbReference>
<evidence type="ECO:0000256" key="2">
    <source>
        <dbReference type="ARBA" id="ARBA00009773"/>
    </source>
</evidence>
<dbReference type="Proteomes" id="UP000321746">
    <property type="component" value="Unassembled WGS sequence"/>
</dbReference>
<dbReference type="PANTHER" id="PTHR21716">
    <property type="entry name" value="TRANSMEMBRANE PROTEIN"/>
    <property type="match status" value="1"/>
</dbReference>
<dbReference type="RefSeq" id="WP_146890154.1">
    <property type="nucleotide sequence ID" value="NZ_BJYG01000035.1"/>
</dbReference>
<feature type="transmembrane region" description="Helical" evidence="6">
    <location>
        <begin position="206"/>
        <end position="229"/>
    </location>
</feature>
<feature type="transmembrane region" description="Helical" evidence="6">
    <location>
        <begin position="51"/>
        <end position="76"/>
    </location>
</feature>
<dbReference type="AlphaFoldDB" id="A0A511XML7"/>
<dbReference type="PROSITE" id="PS51257">
    <property type="entry name" value="PROKAR_LIPOPROTEIN"/>
    <property type="match status" value="1"/>
</dbReference>
<evidence type="ECO:0000256" key="1">
    <source>
        <dbReference type="ARBA" id="ARBA00004141"/>
    </source>
</evidence>
<organism evidence="7 8">
    <name type="scientific">Acetobacter oeni</name>
    <dbReference type="NCBI Taxonomy" id="304077"/>
    <lineage>
        <taxon>Bacteria</taxon>
        <taxon>Pseudomonadati</taxon>
        <taxon>Pseudomonadota</taxon>
        <taxon>Alphaproteobacteria</taxon>
        <taxon>Acetobacterales</taxon>
        <taxon>Acetobacteraceae</taxon>
        <taxon>Acetobacter</taxon>
    </lineage>
</organism>
<dbReference type="OrthoDB" id="8113547at2"/>
<reference evidence="7 8" key="1">
    <citation type="submission" date="2019-07" db="EMBL/GenBank/DDBJ databases">
        <title>Whole genome shotgun sequence of Acetobacter oeni NBRC 105207.</title>
        <authorList>
            <person name="Hosoyama A."/>
            <person name="Uohara A."/>
            <person name="Ohji S."/>
            <person name="Ichikawa N."/>
        </authorList>
    </citation>
    <scope>NUCLEOTIDE SEQUENCE [LARGE SCALE GENOMIC DNA]</scope>
    <source>
        <strain evidence="7 8">NBRC 105207</strain>
    </source>
</reference>
<dbReference type="EMBL" id="BJYG01000035">
    <property type="protein sequence ID" value="GEN64184.1"/>
    <property type="molecule type" value="Genomic_DNA"/>
</dbReference>
<gene>
    <name evidence="7" type="ORF">AOE01nite_24080</name>
</gene>
<comment type="similarity">
    <text evidence="2">Belongs to the autoinducer-2 exporter (AI-2E) (TC 2.A.86) family.</text>
</comment>
<evidence type="ECO:0000256" key="3">
    <source>
        <dbReference type="ARBA" id="ARBA00022692"/>
    </source>
</evidence>
<comment type="subcellular location">
    <subcellularLocation>
        <location evidence="1">Membrane</location>
        <topology evidence="1">Multi-pass membrane protein</topology>
    </subcellularLocation>
</comment>
<protein>
    <submittedName>
        <fullName evidence="7">AI-2E family transporter</fullName>
    </submittedName>
</protein>
<sequence length="355" mass="37808">MNTERIITGLLILGVAYGCVIVTAPFLSAILWAGILTFVTWPVLRMLRRRVRPVTAAICMTVLCAVVFLLPVVLIASKGVADAPEVITMMTDSVLPKLRLPPVPDWVAKIPLAGPDFVHWWNQAASDISHIRQSVQPYAGDIAQSLISLLVQAASGGLHLVMALFLAFFFWMSGDSLGRTLVALIRRVAGRHADRMVRIIGGTVRGTVYGVLGTAIVQGVLTGVGFAIVRVPEPVLFGAIASLFSVMPVGAPLIWIPAAVWLVASHHLWRGLALALYGVIAISGADHIIRPMFIARGARLPYLLTLIGVIGGVMEFGGLGIFLGPVLLAVGYTLTVEFAGGSVSALTTPDREQAE</sequence>
<comment type="caution">
    <text evidence="7">The sequence shown here is derived from an EMBL/GenBank/DDBJ whole genome shotgun (WGS) entry which is preliminary data.</text>
</comment>